<dbReference type="Pfam" id="PF04241">
    <property type="entry name" value="DUF423"/>
    <property type="match status" value="1"/>
</dbReference>
<keyword evidence="1" id="KW-1133">Transmembrane helix</keyword>
<dbReference type="AlphaFoldDB" id="Q21B50"/>
<proteinExistence type="predicted"/>
<feature type="transmembrane region" description="Helical" evidence="1">
    <location>
        <begin position="37"/>
        <end position="58"/>
    </location>
</feature>
<dbReference type="RefSeq" id="WP_011471294.1">
    <property type="nucleotide sequence ID" value="NC_007925.1"/>
</dbReference>
<accession>Q21B50</accession>
<reference evidence="2" key="1">
    <citation type="submission" date="2006-03" db="EMBL/GenBank/DDBJ databases">
        <title>Complete sequence of Rhodopseudomonas palustris BisB18.</title>
        <authorList>
            <consortium name="US DOE Joint Genome Institute"/>
            <person name="Copeland A."/>
            <person name="Lucas S."/>
            <person name="Lapidus A."/>
            <person name="Barry K."/>
            <person name="Detter J.C."/>
            <person name="Glavina del Rio T."/>
            <person name="Hammon N."/>
            <person name="Israni S."/>
            <person name="Dalin E."/>
            <person name="Tice H."/>
            <person name="Pitluck S."/>
            <person name="Chain P."/>
            <person name="Malfatti S."/>
            <person name="Shin M."/>
            <person name="Vergez L."/>
            <person name="Schmutz J."/>
            <person name="Larimer F."/>
            <person name="Land M."/>
            <person name="Hauser L."/>
            <person name="Pelletier D.A."/>
            <person name="Kyrpides N."/>
            <person name="Anderson I."/>
            <person name="Oda Y."/>
            <person name="Harwood C.S."/>
            <person name="Richardson P."/>
        </authorList>
    </citation>
    <scope>NUCLEOTIDE SEQUENCE [LARGE SCALE GENOMIC DNA]</scope>
    <source>
        <strain evidence="2">BisB18</strain>
    </source>
</reference>
<feature type="transmembrane region" description="Helical" evidence="1">
    <location>
        <begin position="103"/>
        <end position="121"/>
    </location>
</feature>
<feature type="transmembrane region" description="Helical" evidence="1">
    <location>
        <begin position="65"/>
        <end position="83"/>
    </location>
</feature>
<keyword evidence="1" id="KW-0472">Membrane</keyword>
<feature type="transmembrane region" description="Helical" evidence="1">
    <location>
        <begin position="7"/>
        <end position="31"/>
    </location>
</feature>
<dbReference type="PROSITE" id="PS51257">
    <property type="entry name" value="PROKAR_LIPOPROTEIN"/>
    <property type="match status" value="1"/>
</dbReference>
<dbReference type="STRING" id="316056.RPC_0815"/>
<dbReference type="InterPro" id="IPR006696">
    <property type="entry name" value="DUF423"/>
</dbReference>
<protein>
    <recommendedName>
        <fullName evidence="3">DUF423 domain-containing protein</fullName>
    </recommendedName>
</protein>
<dbReference type="OrthoDB" id="7173378at2"/>
<organism evidence="2">
    <name type="scientific">Rhodopseudomonas palustris (strain BisB18)</name>
    <dbReference type="NCBI Taxonomy" id="316056"/>
    <lineage>
        <taxon>Bacteria</taxon>
        <taxon>Pseudomonadati</taxon>
        <taxon>Pseudomonadota</taxon>
        <taxon>Alphaproteobacteria</taxon>
        <taxon>Hyphomicrobiales</taxon>
        <taxon>Nitrobacteraceae</taxon>
        <taxon>Rhodopseudomonas</taxon>
    </lineage>
</organism>
<keyword evidence="1" id="KW-0812">Transmembrane</keyword>
<dbReference type="HOGENOM" id="CLU_096548_2_0_5"/>
<evidence type="ECO:0000256" key="1">
    <source>
        <dbReference type="SAM" id="Phobius"/>
    </source>
</evidence>
<sequence length="125" mass="12591">MTRSVAFRILIALAGVMGGCGVALAAMAAHLPDAARLGSASTMLLFHALAAIAAVLLCDRGLVRALPGVLAAFGFVIGALLFAGDLTLRQFAGHGLFPMAAPSGGNVMILSWLVLAGAALAPPRR</sequence>
<dbReference type="eggNOG" id="COG2363">
    <property type="taxonomic scope" value="Bacteria"/>
</dbReference>
<dbReference type="KEGG" id="rpc:RPC_0815"/>
<evidence type="ECO:0000313" key="2">
    <source>
        <dbReference type="EMBL" id="ABD86386.1"/>
    </source>
</evidence>
<dbReference type="EMBL" id="CP000301">
    <property type="protein sequence ID" value="ABD86386.1"/>
    <property type="molecule type" value="Genomic_DNA"/>
</dbReference>
<evidence type="ECO:0008006" key="3">
    <source>
        <dbReference type="Google" id="ProtNLM"/>
    </source>
</evidence>
<name>Q21B50_RHOPB</name>
<gene>
    <name evidence="2" type="ordered locus">RPC_0815</name>
</gene>